<evidence type="ECO:0000313" key="2">
    <source>
        <dbReference type="Proteomes" id="UP000076959"/>
    </source>
</evidence>
<accession>A0A176Z204</accession>
<dbReference type="SUPFAM" id="SSF47413">
    <property type="entry name" value="lambda repressor-like DNA-binding domains"/>
    <property type="match status" value="1"/>
</dbReference>
<reference evidence="1 2" key="1">
    <citation type="submission" date="2016-03" db="EMBL/GenBank/DDBJ databases">
        <title>Draft Genome Sequence of the Strain BR 10245 (Bradyrhizobium sp.) isolated from nodules of Centrolobium paraense.</title>
        <authorList>
            <person name="Simoes-Araujo J.L.Sr."/>
            <person name="Barauna A.C."/>
            <person name="Silva K."/>
            <person name="Zilli J.E."/>
        </authorList>
    </citation>
    <scope>NUCLEOTIDE SEQUENCE [LARGE SCALE GENOMIC DNA]</scope>
    <source>
        <strain evidence="1 2">BR 10245</strain>
    </source>
</reference>
<dbReference type="AlphaFoldDB" id="A0A176Z204"/>
<dbReference type="Proteomes" id="UP000076959">
    <property type="component" value="Unassembled WGS sequence"/>
</dbReference>
<dbReference type="GO" id="GO:0003677">
    <property type="term" value="F:DNA binding"/>
    <property type="evidence" value="ECO:0007669"/>
    <property type="project" value="InterPro"/>
</dbReference>
<sequence>MEVAADEKAIVDAIAALRRGNSSSLEAIGYRLGTDPAQISRHLRGVSSTTLTNYLRITRVFGYCCKIILERAKSADDSQDVLTDLRVGSHKVYRTGSKVIGFECDSVENGPGIRQGVHRATDKYRPFRLPRH</sequence>
<keyword evidence="2" id="KW-1185">Reference proteome</keyword>
<proteinExistence type="predicted"/>
<gene>
    <name evidence="1" type="ORF">AYJ54_44705</name>
</gene>
<dbReference type="InterPro" id="IPR010982">
    <property type="entry name" value="Lambda_DNA-bd_dom_sf"/>
</dbReference>
<comment type="caution">
    <text evidence="1">The sequence shown here is derived from an EMBL/GenBank/DDBJ whole genome shotgun (WGS) entry which is preliminary data.</text>
</comment>
<protein>
    <submittedName>
        <fullName evidence="1">Uncharacterized protein</fullName>
    </submittedName>
</protein>
<name>A0A176Z204_9BRAD</name>
<organism evidence="1 2">
    <name type="scientific">Bradyrhizobium centrolobii</name>
    <dbReference type="NCBI Taxonomy" id="1505087"/>
    <lineage>
        <taxon>Bacteria</taxon>
        <taxon>Pseudomonadati</taxon>
        <taxon>Pseudomonadota</taxon>
        <taxon>Alphaproteobacteria</taxon>
        <taxon>Hyphomicrobiales</taxon>
        <taxon>Nitrobacteraceae</taxon>
        <taxon>Bradyrhizobium</taxon>
    </lineage>
</organism>
<evidence type="ECO:0000313" key="1">
    <source>
        <dbReference type="EMBL" id="OAF13087.1"/>
    </source>
</evidence>
<dbReference type="EMBL" id="LUUB01000037">
    <property type="protein sequence ID" value="OAF13087.1"/>
    <property type="molecule type" value="Genomic_DNA"/>
</dbReference>